<dbReference type="GO" id="GO:0003700">
    <property type="term" value="F:DNA-binding transcription factor activity"/>
    <property type="evidence" value="ECO:0007669"/>
    <property type="project" value="InterPro"/>
</dbReference>
<dbReference type="SMART" id="SM01134">
    <property type="entry name" value="DeoRC"/>
    <property type="match status" value="1"/>
</dbReference>
<dbReference type="InterPro" id="IPR018356">
    <property type="entry name" value="Tscrpt_reg_HTH_DeoR_CS"/>
</dbReference>
<organism evidence="6 7">
    <name type="scientific">Reinekea blandensis MED297</name>
    <dbReference type="NCBI Taxonomy" id="314283"/>
    <lineage>
        <taxon>Bacteria</taxon>
        <taxon>Pseudomonadati</taxon>
        <taxon>Pseudomonadota</taxon>
        <taxon>Gammaproteobacteria</taxon>
        <taxon>Oceanospirillales</taxon>
        <taxon>Saccharospirillaceae</taxon>
        <taxon>Reinekea</taxon>
    </lineage>
</organism>
<keyword evidence="1" id="KW-0678">Repressor</keyword>
<dbReference type="OrthoDB" id="9814815at2"/>
<evidence type="ECO:0000313" key="6">
    <source>
        <dbReference type="EMBL" id="EAR08329.1"/>
    </source>
</evidence>
<dbReference type="EMBL" id="AAOE01000022">
    <property type="protein sequence ID" value="EAR08329.1"/>
    <property type="molecule type" value="Genomic_DNA"/>
</dbReference>
<dbReference type="InterPro" id="IPR014036">
    <property type="entry name" value="DeoR-like_C"/>
</dbReference>
<dbReference type="Gene3D" id="3.30.750.70">
    <property type="entry name" value="4-hydroxybutyrate coenzyme like domains"/>
    <property type="match status" value="1"/>
</dbReference>
<evidence type="ECO:0000256" key="2">
    <source>
        <dbReference type="ARBA" id="ARBA00023015"/>
    </source>
</evidence>
<sequence length="256" mass="28308">MTLFNHRQERILAQLQTTDLLQVDALADQFQVSQQTVRKDINQLSEQGLVRRVHGGVSLPAPLHNASFESRQATNAPLKQQIARKVAEVIPDGACVFLGIGTTVSYAARALSEHQDMRILTNNLRAAEHLSESPHHEVFVSGGRLRPADQDVVGELTTRFFDGFYADYGVIGVGALHRTFGLMEYNPFEADVSKAIARNCRQLVLVADDSKWQRNATVKTLPMTSVDVLVTNRLSPAQRGTIPAECRVFYPDGNDA</sequence>
<dbReference type="InterPro" id="IPR036390">
    <property type="entry name" value="WH_DNA-bd_sf"/>
</dbReference>
<evidence type="ECO:0000256" key="1">
    <source>
        <dbReference type="ARBA" id="ARBA00022491"/>
    </source>
</evidence>
<evidence type="ECO:0000256" key="3">
    <source>
        <dbReference type="ARBA" id="ARBA00023125"/>
    </source>
</evidence>
<dbReference type="SMART" id="SM00420">
    <property type="entry name" value="HTH_DEOR"/>
    <property type="match status" value="1"/>
</dbReference>
<keyword evidence="3" id="KW-0238">DNA-binding</keyword>
<dbReference type="PANTHER" id="PTHR30363:SF4">
    <property type="entry name" value="GLYCEROL-3-PHOSPHATE REGULON REPRESSOR"/>
    <property type="match status" value="1"/>
</dbReference>
<feature type="domain" description="HTH deoR-type" evidence="5">
    <location>
        <begin position="4"/>
        <end position="59"/>
    </location>
</feature>
<evidence type="ECO:0000256" key="4">
    <source>
        <dbReference type="ARBA" id="ARBA00023163"/>
    </source>
</evidence>
<dbReference type="SUPFAM" id="SSF46785">
    <property type="entry name" value="Winged helix' DNA-binding domain"/>
    <property type="match status" value="1"/>
</dbReference>
<protein>
    <submittedName>
        <fullName evidence="6">Glycerol-3-phosphate regulon repressor</fullName>
    </submittedName>
</protein>
<accession>A4BHS4</accession>
<dbReference type="AlphaFoldDB" id="A4BHS4"/>
<dbReference type="GO" id="GO:0003677">
    <property type="term" value="F:DNA binding"/>
    <property type="evidence" value="ECO:0007669"/>
    <property type="project" value="UniProtKB-KW"/>
</dbReference>
<dbReference type="Gene3D" id="1.10.10.10">
    <property type="entry name" value="Winged helix-like DNA-binding domain superfamily/Winged helix DNA-binding domain"/>
    <property type="match status" value="1"/>
</dbReference>
<dbReference type="PROSITE" id="PS00894">
    <property type="entry name" value="HTH_DEOR_1"/>
    <property type="match status" value="1"/>
</dbReference>
<keyword evidence="2" id="KW-0805">Transcription regulation</keyword>
<keyword evidence="4" id="KW-0804">Transcription</keyword>
<gene>
    <name evidence="6" type="ORF">MED297_09321</name>
</gene>
<dbReference type="Proteomes" id="UP000005953">
    <property type="component" value="Unassembled WGS sequence"/>
</dbReference>
<dbReference type="InterPro" id="IPR037171">
    <property type="entry name" value="NagB/RpiA_transferase-like"/>
</dbReference>
<dbReference type="Pfam" id="PF08220">
    <property type="entry name" value="HTH_DeoR"/>
    <property type="match status" value="1"/>
</dbReference>
<dbReference type="PROSITE" id="PS51000">
    <property type="entry name" value="HTH_DEOR_2"/>
    <property type="match status" value="1"/>
</dbReference>
<dbReference type="SUPFAM" id="SSF100950">
    <property type="entry name" value="NagB/RpiA/CoA transferase-like"/>
    <property type="match status" value="1"/>
</dbReference>
<evidence type="ECO:0000259" key="5">
    <source>
        <dbReference type="PROSITE" id="PS51000"/>
    </source>
</evidence>
<proteinExistence type="predicted"/>
<evidence type="ECO:0000313" key="7">
    <source>
        <dbReference type="Proteomes" id="UP000005953"/>
    </source>
</evidence>
<dbReference type="HOGENOM" id="CLU_060699_0_0_6"/>
<dbReference type="InterPro" id="IPR001034">
    <property type="entry name" value="DeoR_HTH"/>
</dbReference>
<dbReference type="Pfam" id="PF00455">
    <property type="entry name" value="DeoRC"/>
    <property type="match status" value="1"/>
</dbReference>
<dbReference type="InterPro" id="IPR050313">
    <property type="entry name" value="Carb_Metab_HTH_regulators"/>
</dbReference>
<comment type="caution">
    <text evidence="6">The sequence shown here is derived from an EMBL/GenBank/DDBJ whole genome shotgun (WGS) entry which is preliminary data.</text>
</comment>
<dbReference type="STRING" id="314283.MED297_09321"/>
<reference evidence="6 7" key="1">
    <citation type="submission" date="2006-02" db="EMBL/GenBank/DDBJ databases">
        <authorList>
            <person name="Pinhassi J."/>
            <person name="Pedros-Alio C."/>
            <person name="Ferriera S."/>
            <person name="Johnson J."/>
            <person name="Kravitz S."/>
            <person name="Halpern A."/>
            <person name="Remington K."/>
            <person name="Beeson K."/>
            <person name="Tran B."/>
            <person name="Rogers Y.-H."/>
            <person name="Friedman R."/>
            <person name="Venter J.C."/>
        </authorList>
    </citation>
    <scope>NUCLEOTIDE SEQUENCE [LARGE SCALE GENOMIC DNA]</scope>
    <source>
        <strain evidence="6 7">MED297</strain>
    </source>
</reference>
<dbReference type="InterPro" id="IPR036388">
    <property type="entry name" value="WH-like_DNA-bd_sf"/>
</dbReference>
<name>A4BHS4_9GAMM</name>
<keyword evidence="7" id="KW-1185">Reference proteome</keyword>
<dbReference type="RefSeq" id="WP_008046134.1">
    <property type="nucleotide sequence ID" value="NZ_CH724152.1"/>
</dbReference>
<dbReference type="PRINTS" id="PR00037">
    <property type="entry name" value="HTHLACR"/>
</dbReference>
<dbReference type="PANTHER" id="PTHR30363">
    <property type="entry name" value="HTH-TYPE TRANSCRIPTIONAL REGULATOR SRLR-RELATED"/>
    <property type="match status" value="1"/>
</dbReference>